<evidence type="ECO:0000313" key="1">
    <source>
        <dbReference type="EMBL" id="MBR0577204.1"/>
    </source>
</evidence>
<protein>
    <submittedName>
        <fullName evidence="1">Uncharacterized protein</fullName>
    </submittedName>
</protein>
<dbReference type="Proteomes" id="UP000675379">
    <property type="component" value="Unassembled WGS sequence"/>
</dbReference>
<dbReference type="RefSeq" id="WP_211802620.1">
    <property type="nucleotide sequence ID" value="NZ_JAGSCS010000023.1"/>
</dbReference>
<sequence length="168" mass="19510">MTKNITLPVDEDIYEKFCIALKLNKDEVSFVIEEFMKNYISSSFSKASREYATSPAIGTKPTSIEEPKALSKIPLWAKRKNQINHRIIKAYFQIEAEIGSVPLLELEKRCLDKANHPDVFIPTFKSNYAQMKMDAPKSHGKVFEDIDDKVVIWDRIKPTLLEYKEYFK</sequence>
<gene>
    <name evidence="1" type="ORF">KCG48_12845</name>
</gene>
<dbReference type="EMBL" id="JAGSCS010000023">
    <property type="protein sequence ID" value="MBR0577204.1"/>
    <property type="molecule type" value="Genomic_DNA"/>
</dbReference>
<reference evidence="1" key="1">
    <citation type="submission" date="2021-04" db="EMBL/GenBank/DDBJ databases">
        <title>Proteiniclasticum sedimins sp. nov., an obligate anaerobic bacterium isolated from anaerobic sludge.</title>
        <authorList>
            <person name="Liu J."/>
        </authorList>
    </citation>
    <scope>NUCLEOTIDE SEQUENCE</scope>
    <source>
        <strain evidence="1">BAD-10</strain>
    </source>
</reference>
<proteinExistence type="predicted"/>
<comment type="caution">
    <text evidence="1">The sequence shown here is derived from an EMBL/GenBank/DDBJ whole genome shotgun (WGS) entry which is preliminary data.</text>
</comment>
<accession>A0A941CTC4</accession>
<dbReference type="AlphaFoldDB" id="A0A941CTC4"/>
<organism evidence="1 2">
    <name type="scientific">Proteiniclasticum sediminis</name>
    <dbReference type="NCBI Taxonomy" id="2804028"/>
    <lineage>
        <taxon>Bacteria</taxon>
        <taxon>Bacillati</taxon>
        <taxon>Bacillota</taxon>
        <taxon>Clostridia</taxon>
        <taxon>Eubacteriales</taxon>
        <taxon>Clostridiaceae</taxon>
        <taxon>Proteiniclasticum</taxon>
    </lineage>
</organism>
<name>A0A941CTC4_9CLOT</name>
<keyword evidence="2" id="KW-1185">Reference proteome</keyword>
<evidence type="ECO:0000313" key="2">
    <source>
        <dbReference type="Proteomes" id="UP000675379"/>
    </source>
</evidence>